<accession>A0AA36EJP6</accession>
<name>A0AA36EJP6_LACSI</name>
<evidence type="ECO:0000313" key="1">
    <source>
        <dbReference type="EMBL" id="CAI9298212.1"/>
    </source>
</evidence>
<gene>
    <name evidence="1" type="ORF">LSALG_LOCUS36988</name>
</gene>
<reference evidence="1" key="1">
    <citation type="submission" date="2023-04" db="EMBL/GenBank/DDBJ databases">
        <authorList>
            <person name="Vijverberg K."/>
            <person name="Xiong W."/>
            <person name="Schranz E."/>
        </authorList>
    </citation>
    <scope>NUCLEOTIDE SEQUENCE</scope>
</reference>
<protein>
    <submittedName>
        <fullName evidence="1">Uncharacterized protein</fullName>
    </submittedName>
</protein>
<dbReference type="AlphaFoldDB" id="A0AA36EJP6"/>
<keyword evidence="2" id="KW-1185">Reference proteome</keyword>
<sequence length="130" mass="14718">MAAICDWMWPGKSPPFPLSTGSFICPIGLMEGKCTAHVLHLYQPHKCRPRAYCLPSPFHTSAITSSPSSFSAHRCKFSFPLRLFLTIFLFLYEQSEMRNWNSGGYSVRMMVAEYGTMSEIVVQGDNQQVE</sequence>
<organism evidence="1 2">
    <name type="scientific">Lactuca saligna</name>
    <name type="common">Willowleaf lettuce</name>
    <dbReference type="NCBI Taxonomy" id="75948"/>
    <lineage>
        <taxon>Eukaryota</taxon>
        <taxon>Viridiplantae</taxon>
        <taxon>Streptophyta</taxon>
        <taxon>Embryophyta</taxon>
        <taxon>Tracheophyta</taxon>
        <taxon>Spermatophyta</taxon>
        <taxon>Magnoliopsida</taxon>
        <taxon>eudicotyledons</taxon>
        <taxon>Gunneridae</taxon>
        <taxon>Pentapetalae</taxon>
        <taxon>asterids</taxon>
        <taxon>campanulids</taxon>
        <taxon>Asterales</taxon>
        <taxon>Asteraceae</taxon>
        <taxon>Cichorioideae</taxon>
        <taxon>Cichorieae</taxon>
        <taxon>Lactucinae</taxon>
        <taxon>Lactuca</taxon>
    </lineage>
</organism>
<dbReference type="EMBL" id="OX465084">
    <property type="protein sequence ID" value="CAI9298212.1"/>
    <property type="molecule type" value="Genomic_DNA"/>
</dbReference>
<evidence type="ECO:0000313" key="2">
    <source>
        <dbReference type="Proteomes" id="UP001177003"/>
    </source>
</evidence>
<dbReference type="Proteomes" id="UP001177003">
    <property type="component" value="Chromosome 8"/>
</dbReference>
<proteinExistence type="predicted"/>